<dbReference type="Proteomes" id="UP001059617">
    <property type="component" value="Chromosome"/>
</dbReference>
<dbReference type="EMBL" id="CP073720">
    <property type="protein sequence ID" value="UWP82612.1"/>
    <property type="molecule type" value="Genomic_DNA"/>
</dbReference>
<dbReference type="RefSeq" id="WP_259860384.1">
    <property type="nucleotide sequence ID" value="NZ_BAAAST010000057.1"/>
</dbReference>
<gene>
    <name evidence="1" type="ORF">Dfulv_47585</name>
</gene>
<proteinExistence type="predicted"/>
<sequence>MGLITTAGGWLALVLMPLLGFACGLIAIGRSGQGSVQAAA</sequence>
<evidence type="ECO:0000313" key="1">
    <source>
        <dbReference type="EMBL" id="UWP82612.1"/>
    </source>
</evidence>
<protein>
    <submittedName>
        <fullName evidence="1">Uncharacterized protein</fullName>
    </submittedName>
</protein>
<organism evidence="1 2">
    <name type="scientific">Dactylosporangium fulvum</name>
    <dbReference type="NCBI Taxonomy" id="53359"/>
    <lineage>
        <taxon>Bacteria</taxon>
        <taxon>Bacillati</taxon>
        <taxon>Actinomycetota</taxon>
        <taxon>Actinomycetes</taxon>
        <taxon>Micromonosporales</taxon>
        <taxon>Micromonosporaceae</taxon>
        <taxon>Dactylosporangium</taxon>
    </lineage>
</organism>
<reference evidence="1" key="1">
    <citation type="submission" date="2021-04" db="EMBL/GenBank/DDBJ databases">
        <authorList>
            <person name="Hartkoorn R.C."/>
            <person name="Beaudoing E."/>
            <person name="Hot D."/>
        </authorList>
    </citation>
    <scope>NUCLEOTIDE SEQUENCE</scope>
    <source>
        <strain evidence="1">NRRL B-16292</strain>
    </source>
</reference>
<accession>A0ABY5VXX4</accession>
<name>A0ABY5VXX4_9ACTN</name>
<evidence type="ECO:0000313" key="2">
    <source>
        <dbReference type="Proteomes" id="UP001059617"/>
    </source>
</evidence>
<reference evidence="1" key="2">
    <citation type="submission" date="2022-09" db="EMBL/GenBank/DDBJ databases">
        <title>Biosynthetic gene clusters of Dactylosporangioum fulvum.</title>
        <authorList>
            <person name="Caradec T."/>
        </authorList>
    </citation>
    <scope>NUCLEOTIDE SEQUENCE</scope>
    <source>
        <strain evidence="1">NRRL B-16292</strain>
    </source>
</reference>
<keyword evidence="2" id="KW-1185">Reference proteome</keyword>